<dbReference type="EMBL" id="BFBR01000001">
    <property type="protein sequence ID" value="GBF56616.1"/>
    <property type="molecule type" value="Genomic_DNA"/>
</dbReference>
<dbReference type="PANTHER" id="PTHR39323">
    <property type="entry name" value="BLR1149 PROTEIN"/>
    <property type="match status" value="1"/>
</dbReference>
<dbReference type="SUPFAM" id="SSF56300">
    <property type="entry name" value="Metallo-dependent phosphatases"/>
    <property type="match status" value="1"/>
</dbReference>
<accession>A0A2P2E6C4</accession>
<dbReference type="Gene3D" id="3.60.21.10">
    <property type="match status" value="1"/>
</dbReference>
<dbReference type="AlphaFoldDB" id="A0A2P2E6C4"/>
<evidence type="ECO:0000313" key="3">
    <source>
        <dbReference type="Proteomes" id="UP000245086"/>
    </source>
</evidence>
<dbReference type="Pfam" id="PF00149">
    <property type="entry name" value="Metallophos"/>
    <property type="match status" value="1"/>
</dbReference>
<feature type="domain" description="Calcineurin-like phosphoesterase" evidence="1">
    <location>
        <begin position="33"/>
        <end position="151"/>
    </location>
</feature>
<comment type="caution">
    <text evidence="2">The sequence shown here is derived from an EMBL/GenBank/DDBJ whole genome shotgun (WGS) entry which is preliminary data.</text>
</comment>
<dbReference type="InterPro" id="IPR024173">
    <property type="entry name" value="Pesterase_MJ0037-like"/>
</dbReference>
<evidence type="ECO:0000259" key="1">
    <source>
        <dbReference type="Pfam" id="PF00149"/>
    </source>
</evidence>
<dbReference type="PANTHER" id="PTHR39323:SF1">
    <property type="entry name" value="BLR1149 PROTEIN"/>
    <property type="match status" value="1"/>
</dbReference>
<gene>
    <name evidence="2" type="ORF">PbB2_00273</name>
</gene>
<protein>
    <recommendedName>
        <fullName evidence="1">Calcineurin-like phosphoesterase domain-containing protein</fullName>
    </recommendedName>
</protein>
<dbReference type="NCBIfam" id="TIGR04123">
    <property type="entry name" value="P_estr_lig_assc"/>
    <property type="match status" value="1"/>
</dbReference>
<dbReference type="RefSeq" id="WP_192576101.1">
    <property type="nucleotide sequence ID" value="NZ_BFBR01000001.1"/>
</dbReference>
<dbReference type="PIRSF" id="PIRSF000887">
    <property type="entry name" value="Pesterase_MJ0037"/>
    <property type="match status" value="1"/>
</dbReference>
<keyword evidence="3" id="KW-1185">Reference proteome</keyword>
<sequence>MAPLTGGHHFILHETPVVALPDAALFLPRSATLIVSDLHLEKGSAFAARGMMLPPFDTAETLSRLAVLIDQLKPATLIALGDSFHDLGADLRLSLADRERLEELVSRVQMIWIEGNHDPAPPDWIAGLRVQEWGHDGLYFRHEPSGEVAGEVAGHLHPCARVNGRRGGSVRRRCFVTDGRSLIMPAFGAFTGGLNLFDPAFSGLFQGPIHALMASGEGPRAKVHAIHTSKLTPSI</sequence>
<dbReference type="Proteomes" id="UP000245086">
    <property type="component" value="Unassembled WGS sequence"/>
</dbReference>
<organism evidence="2 3">
    <name type="scientific">Candidatus Phycosocius bacilliformis</name>
    <dbReference type="NCBI Taxonomy" id="1445552"/>
    <lineage>
        <taxon>Bacteria</taxon>
        <taxon>Pseudomonadati</taxon>
        <taxon>Pseudomonadota</taxon>
        <taxon>Alphaproteobacteria</taxon>
        <taxon>Caulobacterales</taxon>
        <taxon>Caulobacterales incertae sedis</taxon>
        <taxon>Candidatus Phycosocius</taxon>
    </lineage>
</organism>
<proteinExistence type="predicted"/>
<reference evidence="2 3" key="1">
    <citation type="journal article" date="2018" name="Genome Announc.">
        <title>Draft Genome Sequence of "Candidatus Phycosocius bacilliformis," an Alphaproteobacterial Ectosymbiont of the Hydrocarbon-Producing Green Alga Botryococcus braunii.</title>
        <authorList>
            <person name="Tanabe Y."/>
            <person name="Yamaguchi H."/>
            <person name="Watanabe M.M."/>
        </authorList>
    </citation>
    <scope>NUCLEOTIDE SEQUENCE [LARGE SCALE GENOMIC DNA]</scope>
    <source>
        <strain evidence="2 3">BOTRYCO-2</strain>
    </source>
</reference>
<evidence type="ECO:0000313" key="2">
    <source>
        <dbReference type="EMBL" id="GBF56616.1"/>
    </source>
</evidence>
<dbReference type="InterPro" id="IPR029052">
    <property type="entry name" value="Metallo-depent_PP-like"/>
</dbReference>
<dbReference type="InterPro" id="IPR004843">
    <property type="entry name" value="Calcineurin-like_PHP"/>
</dbReference>
<name>A0A2P2E6C4_9PROT</name>
<dbReference type="GO" id="GO:0016787">
    <property type="term" value="F:hydrolase activity"/>
    <property type="evidence" value="ECO:0007669"/>
    <property type="project" value="InterPro"/>
</dbReference>
<dbReference type="InterPro" id="IPR026336">
    <property type="entry name" value="PdeM-like"/>
</dbReference>